<protein>
    <recommendedName>
        <fullName evidence="6">Insulin-like domain-containing protein</fullName>
    </recommendedName>
</protein>
<feature type="signal peptide" evidence="5">
    <location>
        <begin position="1"/>
        <end position="23"/>
    </location>
</feature>
<dbReference type="Pfam" id="PF00049">
    <property type="entry name" value="Insulin"/>
    <property type="match status" value="1"/>
</dbReference>
<evidence type="ECO:0000313" key="8">
    <source>
        <dbReference type="Proteomes" id="UP001549921"/>
    </source>
</evidence>
<dbReference type="SMART" id="SM00078">
    <property type="entry name" value="IlGF"/>
    <property type="match status" value="1"/>
</dbReference>
<evidence type="ECO:0000256" key="4">
    <source>
        <dbReference type="RuleBase" id="RU000406"/>
    </source>
</evidence>
<dbReference type="InterPro" id="IPR022352">
    <property type="entry name" value="Ins/IGF/rlx"/>
</dbReference>
<feature type="chain" id="PRO_5044824402" description="Insulin-like domain-containing protein" evidence="5">
    <location>
        <begin position="24"/>
        <end position="229"/>
    </location>
</feature>
<accession>A0ABD0T8C4</accession>
<organism evidence="7 8">
    <name type="scientific">Loxostege sticticalis</name>
    <name type="common">Beet webworm moth</name>
    <dbReference type="NCBI Taxonomy" id="481309"/>
    <lineage>
        <taxon>Eukaryota</taxon>
        <taxon>Metazoa</taxon>
        <taxon>Ecdysozoa</taxon>
        <taxon>Arthropoda</taxon>
        <taxon>Hexapoda</taxon>
        <taxon>Insecta</taxon>
        <taxon>Pterygota</taxon>
        <taxon>Neoptera</taxon>
        <taxon>Endopterygota</taxon>
        <taxon>Lepidoptera</taxon>
        <taxon>Glossata</taxon>
        <taxon>Ditrysia</taxon>
        <taxon>Pyraloidea</taxon>
        <taxon>Crambidae</taxon>
        <taxon>Pyraustinae</taxon>
        <taxon>Loxostege</taxon>
    </lineage>
</organism>
<proteinExistence type="inferred from homology"/>
<sequence>MMVNRGVQLAILTVLLWQTRSDAASAAVKFCGRQLGEIMSRVCHAYNSPSWDIPTVVEQHGAATRRKRQLGIADECCTFGCTWEQLSKYCSISAYSESPLDVLEAHMIADRSAENGGSSAPAVVSNGYASGAGAGTTAEAEATATASEVGRGRSRGYGRARGRRCWCRRKRRSGRRRSSLMGNMDLIKSAARAAPVVGTVSPLLTWGRTLNTDLPPVEQDRYAYVAIYT</sequence>
<evidence type="ECO:0000259" key="6">
    <source>
        <dbReference type="SMART" id="SM00078"/>
    </source>
</evidence>
<keyword evidence="2" id="KW-0165">Cleavage on pair of basic residues</keyword>
<comment type="similarity">
    <text evidence="1 4">Belongs to the insulin family.</text>
</comment>
<dbReference type="InterPro" id="IPR036438">
    <property type="entry name" value="Insulin-like_sf"/>
</dbReference>
<dbReference type="AlphaFoldDB" id="A0ABD0T8C4"/>
<evidence type="ECO:0000256" key="2">
    <source>
        <dbReference type="ARBA" id="ARBA00022685"/>
    </source>
</evidence>
<dbReference type="InterPro" id="IPR022353">
    <property type="entry name" value="Insulin_CS"/>
</dbReference>
<dbReference type="Gene3D" id="1.10.100.10">
    <property type="entry name" value="Insulin-like"/>
    <property type="match status" value="1"/>
</dbReference>
<evidence type="ECO:0000256" key="3">
    <source>
        <dbReference type="ARBA" id="ARBA00022729"/>
    </source>
</evidence>
<dbReference type="Proteomes" id="UP001549921">
    <property type="component" value="Unassembled WGS sequence"/>
</dbReference>
<dbReference type="InterPro" id="IPR016179">
    <property type="entry name" value="Insulin-like"/>
</dbReference>
<keyword evidence="3 5" id="KW-0732">Signal</keyword>
<name>A0ABD0T8C4_LOXSC</name>
<dbReference type="PROSITE" id="PS00262">
    <property type="entry name" value="INSULIN"/>
    <property type="match status" value="1"/>
</dbReference>
<dbReference type="PRINTS" id="PR00276">
    <property type="entry name" value="INSULINFAMLY"/>
</dbReference>
<keyword evidence="4" id="KW-0964">Secreted</keyword>
<comment type="caution">
    <text evidence="7">The sequence shown here is derived from an EMBL/GenBank/DDBJ whole genome shotgun (WGS) entry which is preliminary data.</text>
</comment>
<reference evidence="7 8" key="1">
    <citation type="submission" date="2024-06" db="EMBL/GenBank/DDBJ databases">
        <title>A chromosome-level genome assembly of beet webworm, Loxostege sticticalis.</title>
        <authorList>
            <person name="Zhang Y."/>
        </authorList>
    </citation>
    <scope>NUCLEOTIDE SEQUENCE [LARGE SCALE GENOMIC DNA]</scope>
    <source>
        <strain evidence="7">AQ028</strain>
        <tissue evidence="7">Male pupae</tissue>
    </source>
</reference>
<dbReference type="EMBL" id="JBEDNZ010000008">
    <property type="protein sequence ID" value="KAL0839601.1"/>
    <property type="molecule type" value="Genomic_DNA"/>
</dbReference>
<feature type="domain" description="Insulin-like" evidence="6">
    <location>
        <begin position="28"/>
        <end position="90"/>
    </location>
</feature>
<gene>
    <name evidence="7" type="ORF">ABMA28_016284</name>
</gene>
<dbReference type="GO" id="GO:0005576">
    <property type="term" value="C:extracellular region"/>
    <property type="evidence" value="ECO:0007669"/>
    <property type="project" value="UniProtKB-SubCell"/>
</dbReference>
<evidence type="ECO:0000256" key="5">
    <source>
        <dbReference type="SAM" id="SignalP"/>
    </source>
</evidence>
<dbReference type="SUPFAM" id="SSF56994">
    <property type="entry name" value="Insulin-like"/>
    <property type="match status" value="1"/>
</dbReference>
<comment type="subcellular location">
    <subcellularLocation>
        <location evidence="4">Secreted</location>
    </subcellularLocation>
</comment>
<dbReference type="CDD" id="cd04365">
    <property type="entry name" value="IlGF_relaxin_like"/>
    <property type="match status" value="1"/>
</dbReference>
<evidence type="ECO:0000313" key="7">
    <source>
        <dbReference type="EMBL" id="KAL0839601.1"/>
    </source>
</evidence>
<evidence type="ECO:0000256" key="1">
    <source>
        <dbReference type="ARBA" id="ARBA00009034"/>
    </source>
</evidence>